<dbReference type="InterPro" id="IPR036188">
    <property type="entry name" value="FAD/NAD-bd_sf"/>
</dbReference>
<dbReference type="Gene3D" id="3.30.9.10">
    <property type="entry name" value="D-Amino Acid Oxidase, subunit A, domain 2"/>
    <property type="match status" value="1"/>
</dbReference>
<protein>
    <recommendedName>
        <fullName evidence="1">FAD dependent oxidoreductase domain-containing protein</fullName>
    </recommendedName>
</protein>
<organism evidence="2">
    <name type="scientific">marine metagenome</name>
    <dbReference type="NCBI Taxonomy" id="408172"/>
    <lineage>
        <taxon>unclassified sequences</taxon>
        <taxon>metagenomes</taxon>
        <taxon>ecological metagenomes</taxon>
    </lineage>
</organism>
<dbReference type="AlphaFoldDB" id="A0A383EWH1"/>
<name>A0A383EWH1_9ZZZZ</name>
<gene>
    <name evidence="2" type="ORF">METZ01_LOCUS514136</name>
</gene>
<dbReference type="InterPro" id="IPR006076">
    <property type="entry name" value="FAD-dep_OxRdtase"/>
</dbReference>
<dbReference type="EMBL" id="UINC01229531">
    <property type="protein sequence ID" value="SVE61282.1"/>
    <property type="molecule type" value="Genomic_DNA"/>
</dbReference>
<reference evidence="2" key="1">
    <citation type="submission" date="2018-05" db="EMBL/GenBank/DDBJ databases">
        <authorList>
            <person name="Lanie J.A."/>
            <person name="Ng W.-L."/>
            <person name="Kazmierczak K.M."/>
            <person name="Andrzejewski T.M."/>
            <person name="Davidsen T.M."/>
            <person name="Wayne K.J."/>
            <person name="Tettelin H."/>
            <person name="Glass J.I."/>
            <person name="Rusch D."/>
            <person name="Podicherti R."/>
            <person name="Tsui H.-C.T."/>
            <person name="Winkler M.E."/>
        </authorList>
    </citation>
    <scope>NUCLEOTIDE SEQUENCE</scope>
</reference>
<evidence type="ECO:0000313" key="2">
    <source>
        <dbReference type="EMBL" id="SVE61282.1"/>
    </source>
</evidence>
<proteinExistence type="predicted"/>
<accession>A0A383EWH1</accession>
<dbReference type="Gene3D" id="3.50.50.60">
    <property type="entry name" value="FAD/NAD(P)-binding domain"/>
    <property type="match status" value="2"/>
</dbReference>
<sequence length="186" mass="21003">MKNVAVVGAGIVGICTSFFLQKSGHKVTLLDHNEPGSQTSYGHACTFADYACIPVNSPTIFKELPSLLFKQDGPLAINYRYLLKNLPWAINFLKNCRKDKVESIASSLSHVLQHARLTYDQIFEEVDVSQYVKNTEALYLYNTEQDFNSAQYSIDLRAKNGVKMKILDLNEIKEMEPNIAPVYYKG</sequence>
<dbReference type="SUPFAM" id="SSF51905">
    <property type="entry name" value="FAD/NAD(P)-binding domain"/>
    <property type="match status" value="1"/>
</dbReference>
<evidence type="ECO:0000259" key="1">
    <source>
        <dbReference type="Pfam" id="PF01266"/>
    </source>
</evidence>
<dbReference type="Pfam" id="PF01266">
    <property type="entry name" value="DAO"/>
    <property type="match status" value="1"/>
</dbReference>
<feature type="non-terminal residue" evidence="2">
    <location>
        <position position="186"/>
    </location>
</feature>
<feature type="domain" description="FAD dependent oxidoreductase" evidence="1">
    <location>
        <begin position="4"/>
        <end position="181"/>
    </location>
</feature>